<feature type="domain" description="HYR" evidence="7">
    <location>
        <begin position="836"/>
        <end position="919"/>
    </location>
</feature>
<evidence type="ECO:0000259" key="7">
    <source>
        <dbReference type="PROSITE" id="PS50825"/>
    </source>
</evidence>
<evidence type="ECO:0000256" key="5">
    <source>
        <dbReference type="SAM" id="SignalP"/>
    </source>
</evidence>
<dbReference type="InterPro" id="IPR000742">
    <property type="entry name" value="EGF"/>
</dbReference>
<feature type="domain" description="EGF-like" evidence="6">
    <location>
        <begin position="956"/>
        <end position="998"/>
    </location>
</feature>
<evidence type="ECO:0000313" key="9">
    <source>
        <dbReference type="RefSeq" id="XP_022079199.1"/>
    </source>
</evidence>
<evidence type="ECO:0000313" key="8">
    <source>
        <dbReference type="Proteomes" id="UP000694845"/>
    </source>
</evidence>
<dbReference type="SMART" id="SM00179">
    <property type="entry name" value="EGF_CA"/>
    <property type="match status" value="1"/>
</dbReference>
<dbReference type="OMA" id="PTLITTC"/>
<sequence>MPSAVQQCCLLVWTVLCVHTSMTHGQVPTFDKSPCVDDIYAEPGSASFVEGIVWVIPSAKDQNKKPAAVTCDKDVGTDKFEAGSTVVTCTAVDTSDRALTAECSFTIHVFPKFTVGCPSPIIQNDTEAYFDTPTAVGSGGKSVDVLCNTKSGDPLSDPLTTVTCTATDTDRNLNASCSFTVTIGIPPTFDLSPNCEESYNVAPTAGKNEAEVVSWPERTAKDASGGVANVECKPASGATFSGGETNVTCTAQDSSISTLITTCDFKVRVYPIFTTGCPAAIVQANGSAVDFPMPVATDSVGTAPDVTCDYNPGNGFAEGVTAVTCSANDSVQAGQSVSCSFNVTIGKAPIFDPDPDCTRDFIVSPNDGIDASNVDYPERTATQADNTKATVQCEPASGTRFQGGDTNVTCSATDTNVPTLITTCSFKVRVYPKFENVCPEFINQVPDPDDYVATVAFLNPTAIDKDGNEVTVTCDPPSGSQFEGTKTTVECIAEQSATENATCVTSVGVVPALSNPVQDIDQGPDLGQQTAVVSWNLPTSTLPGDQQGEVKCTPESGFTFPPGETDVKCVAPYELPVSGTVVEAINFFKVRVYPIITCPSDVIATPDDSPPTTPVEYQKATAVGSMESEISVTCEPDVGSEFPNNNATKVTCNTTDPVTGNEATCSFLVTVGEVPTFNATPCHDQVNVPPDPYGSTASKVSWEDPTAVDSDNNVVDVTCEPVSGTTDFDAGATEVTCTAVDGTLDSLINTCKFDVFVSPTFNVSCSDDLVVKGSEAVVSPDWLRAKGNTDTTGELAVVECDREAGSVLAENVTVITCTATDAGTSFTTNCSFTVTVDAEPPTMDCPSGTSLPVDPGKNTATYTWTVNVTDDNPPADGLTALCIPPSGSIFEYGMTEVICSAVDVANNIGTCTFEVNVTSTECSPNNCTDNSNCIIDESGQAECRCREGFSGIPCENINECEVDKPCHTNADCKDLKPPEFFSCTCKEGFYGDGIDSCERYIEPEYPDIPGSVDFEKKFALELAISNSSTYGCDPENENDKMSPQCFGLVNIFKGLIEPLYRQVSSSSFKAIIVDQSAIKKGSVVIPHTVTYNYGNVEVRGIGSAEFLRKSTLATLLKAGAIGSLELQDCAECGNPKDVTDVCTGVDKNGITCTGKRVLYEEKSSDHCILKCVSTCVAEPKYCAAGVCTQELDKEAVCSDCPEGTEGPKCEEVGPNIPLIVGLSVGLGGGALLIIIIIIAYFMYKNKTSKSTALSDLPGGNSRSVEALQMQDKRDSF</sequence>
<dbReference type="PROSITE" id="PS00022">
    <property type="entry name" value="EGF_1"/>
    <property type="match status" value="1"/>
</dbReference>
<keyword evidence="4" id="KW-1133">Transmembrane helix</keyword>
<dbReference type="PROSITE" id="PS50026">
    <property type="entry name" value="EGF_3"/>
    <property type="match status" value="2"/>
</dbReference>
<organism evidence="8 9">
    <name type="scientific">Acanthaster planci</name>
    <name type="common">Crown-of-thorns starfish</name>
    <dbReference type="NCBI Taxonomy" id="133434"/>
    <lineage>
        <taxon>Eukaryota</taxon>
        <taxon>Metazoa</taxon>
        <taxon>Echinodermata</taxon>
        <taxon>Eleutherozoa</taxon>
        <taxon>Asterozoa</taxon>
        <taxon>Asteroidea</taxon>
        <taxon>Valvatacea</taxon>
        <taxon>Valvatida</taxon>
        <taxon>Acanthasteridae</taxon>
        <taxon>Acanthaster</taxon>
    </lineage>
</organism>
<keyword evidence="8" id="KW-1185">Reference proteome</keyword>
<gene>
    <name evidence="9" type="primary">LOC110973056</name>
</gene>
<reference evidence="9" key="1">
    <citation type="submission" date="2025-08" db="UniProtKB">
        <authorList>
            <consortium name="RefSeq"/>
        </authorList>
    </citation>
    <scope>IDENTIFICATION</scope>
</reference>
<dbReference type="Pfam" id="PF02494">
    <property type="entry name" value="HYR"/>
    <property type="match status" value="4"/>
</dbReference>
<dbReference type="SMART" id="SM00181">
    <property type="entry name" value="EGF"/>
    <property type="match status" value="3"/>
</dbReference>
<evidence type="ECO:0000256" key="4">
    <source>
        <dbReference type="SAM" id="Phobius"/>
    </source>
</evidence>
<dbReference type="AlphaFoldDB" id="A0A8B7XEL6"/>
<name>A0A8B7XEL6_ACAPL</name>
<evidence type="ECO:0000256" key="1">
    <source>
        <dbReference type="ARBA" id="ARBA00022737"/>
    </source>
</evidence>
<accession>A0A8B7XEL6</accession>
<feature type="domain" description="HYR" evidence="7">
    <location>
        <begin position="182"/>
        <end position="271"/>
    </location>
</feature>
<keyword evidence="3" id="KW-0245">EGF-like domain</keyword>
<evidence type="ECO:0000256" key="2">
    <source>
        <dbReference type="ARBA" id="ARBA00023157"/>
    </source>
</evidence>
<feature type="transmembrane region" description="Helical" evidence="4">
    <location>
        <begin position="1218"/>
        <end position="1243"/>
    </location>
</feature>
<dbReference type="CDD" id="cd00054">
    <property type="entry name" value="EGF_CA"/>
    <property type="match status" value="1"/>
</dbReference>
<keyword evidence="2 3" id="KW-1015">Disulfide bond</keyword>
<feature type="domain" description="HYR" evidence="7">
    <location>
        <begin position="670"/>
        <end position="759"/>
    </location>
</feature>
<dbReference type="PANTHER" id="PTHR24273:SF32">
    <property type="entry name" value="HYALIN"/>
    <property type="match status" value="1"/>
</dbReference>
<dbReference type="PANTHER" id="PTHR24273">
    <property type="entry name" value="FI04643P-RELATED"/>
    <property type="match status" value="1"/>
</dbReference>
<keyword evidence="1" id="KW-0677">Repeat</keyword>
<evidence type="ECO:0000259" key="6">
    <source>
        <dbReference type="PROSITE" id="PS50026"/>
    </source>
</evidence>
<feature type="domain" description="HYR" evidence="7">
    <location>
        <begin position="428"/>
        <end position="511"/>
    </location>
</feature>
<comment type="caution">
    <text evidence="3">Lacks conserved residue(s) required for the propagation of feature annotation.</text>
</comment>
<feature type="disulfide bond" evidence="3">
    <location>
        <begin position="945"/>
        <end position="954"/>
    </location>
</feature>
<feature type="domain" description="HYR" evidence="7">
    <location>
        <begin position="23"/>
        <end position="111"/>
    </location>
</feature>
<keyword evidence="4" id="KW-0472">Membrane</keyword>
<dbReference type="InterPro" id="IPR001881">
    <property type="entry name" value="EGF-like_Ca-bd_dom"/>
</dbReference>
<dbReference type="KEGG" id="aplc:110973056"/>
<dbReference type="OrthoDB" id="4405280at2759"/>
<protein>
    <submittedName>
        <fullName evidence="9">Hyalin-like</fullName>
    </submittedName>
</protein>
<dbReference type="Proteomes" id="UP000694845">
    <property type="component" value="Unplaced"/>
</dbReference>
<dbReference type="Gene3D" id="2.10.25.10">
    <property type="entry name" value="Laminin"/>
    <property type="match status" value="1"/>
</dbReference>
<dbReference type="PROSITE" id="PS01186">
    <property type="entry name" value="EGF_2"/>
    <property type="match status" value="2"/>
</dbReference>
<feature type="domain" description="EGF-like" evidence="6">
    <location>
        <begin position="918"/>
        <end position="955"/>
    </location>
</feature>
<keyword evidence="4" id="KW-0812">Transmembrane</keyword>
<feature type="disulfide bond" evidence="3">
    <location>
        <begin position="966"/>
        <end position="983"/>
    </location>
</feature>
<dbReference type="GeneID" id="110973056"/>
<dbReference type="InterPro" id="IPR003410">
    <property type="entry name" value="HYR_dom"/>
</dbReference>
<feature type="chain" id="PRO_5034579131" evidence="5">
    <location>
        <begin position="26"/>
        <end position="1276"/>
    </location>
</feature>
<dbReference type="PROSITE" id="PS50825">
    <property type="entry name" value="HYR"/>
    <property type="match status" value="5"/>
</dbReference>
<evidence type="ECO:0000256" key="3">
    <source>
        <dbReference type="PROSITE-ProRule" id="PRU00076"/>
    </source>
</evidence>
<dbReference type="GO" id="GO:0005509">
    <property type="term" value="F:calcium ion binding"/>
    <property type="evidence" value="ECO:0007669"/>
    <property type="project" value="InterPro"/>
</dbReference>
<dbReference type="RefSeq" id="XP_022079199.1">
    <property type="nucleotide sequence ID" value="XM_022223507.1"/>
</dbReference>
<proteinExistence type="predicted"/>
<feature type="signal peptide" evidence="5">
    <location>
        <begin position="1"/>
        <end position="25"/>
    </location>
</feature>
<keyword evidence="5" id="KW-0732">Signal</keyword>